<feature type="transmembrane region" description="Helical" evidence="1">
    <location>
        <begin position="110"/>
        <end position="129"/>
    </location>
</feature>
<dbReference type="RefSeq" id="WP_189965411.1">
    <property type="nucleotide sequence ID" value="NZ_BMVL01000002.1"/>
</dbReference>
<keyword evidence="1" id="KW-1133">Transmembrane helix</keyword>
<keyword evidence="1" id="KW-0812">Transmembrane</keyword>
<proteinExistence type="predicted"/>
<dbReference type="NCBIfam" id="NF047765">
    <property type="entry name" value="LIC_13387_fam"/>
    <property type="match status" value="1"/>
</dbReference>
<gene>
    <name evidence="2" type="ORF">J2Z77_000538</name>
</gene>
<comment type="caution">
    <text evidence="2">The sequence shown here is derived from an EMBL/GenBank/DDBJ whole genome shotgun (WGS) entry which is preliminary data.</text>
</comment>
<feature type="transmembrane region" description="Helical" evidence="1">
    <location>
        <begin position="75"/>
        <end position="98"/>
    </location>
</feature>
<keyword evidence="3" id="KW-1185">Reference proteome</keyword>
<name>A0ABS4KXJ1_STRAV</name>
<sequence length="154" mass="16047">MSATVTPVLERKPQPKPLRPFRVGAGGFLLLGTGHLALAAATALGDPTPQQQASSAAMRESSMTLLGLERSTLDIVQGMSLVMALFVIACGLLALTAVRHAPALVERRTAFGWIPLVASLVGLAISVLLLPMPPIVVLTVTSCAFALSLRRATP</sequence>
<evidence type="ECO:0000256" key="1">
    <source>
        <dbReference type="SAM" id="Phobius"/>
    </source>
</evidence>
<protein>
    <submittedName>
        <fullName evidence="2">Uncharacterized membrane protein HdeD (DUF308 family)</fullName>
    </submittedName>
</protein>
<dbReference type="Proteomes" id="UP001519310">
    <property type="component" value="Unassembled WGS sequence"/>
</dbReference>
<organism evidence="2 3">
    <name type="scientific">Streptomyces avidinii</name>
    <dbReference type="NCBI Taxonomy" id="1895"/>
    <lineage>
        <taxon>Bacteria</taxon>
        <taxon>Bacillati</taxon>
        <taxon>Actinomycetota</taxon>
        <taxon>Actinomycetes</taxon>
        <taxon>Kitasatosporales</taxon>
        <taxon>Streptomycetaceae</taxon>
        <taxon>Streptomyces</taxon>
    </lineage>
</organism>
<reference evidence="2 3" key="1">
    <citation type="submission" date="2021-03" db="EMBL/GenBank/DDBJ databases">
        <title>Genomic Encyclopedia of Type Strains, Phase IV (KMG-IV): sequencing the most valuable type-strain genomes for metagenomic binning, comparative biology and taxonomic classification.</title>
        <authorList>
            <person name="Goeker M."/>
        </authorList>
    </citation>
    <scope>NUCLEOTIDE SEQUENCE [LARGE SCALE GENOMIC DNA]</scope>
    <source>
        <strain evidence="2 3">DSM 40526</strain>
    </source>
</reference>
<accession>A0ABS4KXJ1</accession>
<evidence type="ECO:0000313" key="2">
    <source>
        <dbReference type="EMBL" id="MBP2034754.1"/>
    </source>
</evidence>
<feature type="transmembrane region" description="Helical" evidence="1">
    <location>
        <begin position="21"/>
        <end position="44"/>
    </location>
</feature>
<dbReference type="InterPro" id="IPR058068">
    <property type="entry name" value="LIC_13387-like"/>
</dbReference>
<keyword evidence="1" id="KW-0472">Membrane</keyword>
<evidence type="ECO:0000313" key="3">
    <source>
        <dbReference type="Proteomes" id="UP001519310"/>
    </source>
</evidence>
<dbReference type="EMBL" id="JAGGLQ010000001">
    <property type="protein sequence ID" value="MBP2034754.1"/>
    <property type="molecule type" value="Genomic_DNA"/>
</dbReference>